<keyword evidence="1" id="KW-0472">Membrane</keyword>
<feature type="transmembrane region" description="Helical" evidence="1">
    <location>
        <begin position="295"/>
        <end position="317"/>
    </location>
</feature>
<evidence type="ECO:0000313" key="3">
    <source>
        <dbReference type="Proteomes" id="UP000198876"/>
    </source>
</evidence>
<keyword evidence="1" id="KW-0812">Transmembrane</keyword>
<feature type="transmembrane region" description="Helical" evidence="1">
    <location>
        <begin position="34"/>
        <end position="56"/>
    </location>
</feature>
<dbReference type="Pfam" id="PF25927">
    <property type="entry name" value="DUF7972"/>
    <property type="match status" value="1"/>
</dbReference>
<feature type="transmembrane region" description="Helical" evidence="1">
    <location>
        <begin position="264"/>
        <end position="283"/>
    </location>
</feature>
<dbReference type="RefSeq" id="WP_092893217.1">
    <property type="nucleotide sequence ID" value="NZ_FOOQ01000003.1"/>
</dbReference>
<sequence>MPESDPRANRSSASASANAASSAKRWFLLDGNRYVLVAVLAAIQFGILLALGWSGLLPMASASANNSLFASANTGLFTLVTITISINQLILSRILGTPEEIQTRMDSVETFRSRLDEMDPQKAVSPIEPPQFLRFVMTVLRDRARALDAAFEAESHDTRTGERVDELVDSVSLLSERVVEKIDREARRTQTKDMYVSLAPVLNNNYSQHIHTVRFLRATLADDLSESESRALTELEAVLEQVNLTRHYFKTLYTHEELATLTQAMLLTGVPALFISALAVLAFGQGISLGQPANVLLVSATFTVSTVPLLILFSFVLRLTTVAMRTTTYGAFLPAEELPGGR</sequence>
<dbReference type="OrthoDB" id="265845at2157"/>
<dbReference type="AlphaFoldDB" id="A0A1I2U9Y5"/>
<evidence type="ECO:0000313" key="2">
    <source>
        <dbReference type="EMBL" id="SFG73843.1"/>
    </source>
</evidence>
<name>A0A1I2U9Y5_9EURY</name>
<accession>A0A1I2U9Y5</accession>
<keyword evidence="1" id="KW-1133">Transmembrane helix</keyword>
<dbReference type="Proteomes" id="UP000198876">
    <property type="component" value="Unassembled WGS sequence"/>
</dbReference>
<reference evidence="3" key="1">
    <citation type="submission" date="2016-10" db="EMBL/GenBank/DDBJ databases">
        <authorList>
            <person name="Varghese N."/>
            <person name="Submissions S."/>
        </authorList>
    </citation>
    <scope>NUCLEOTIDE SEQUENCE [LARGE SCALE GENOMIC DNA]</scope>
    <source>
        <strain evidence="3">CGMCC 1.7739</strain>
    </source>
</reference>
<keyword evidence="3" id="KW-1185">Reference proteome</keyword>
<protein>
    <submittedName>
        <fullName evidence="2">Uncharacterized protein</fullName>
    </submittedName>
</protein>
<organism evidence="2 3">
    <name type="scientific">Halopelagius inordinatus</name>
    <dbReference type="NCBI Taxonomy" id="553467"/>
    <lineage>
        <taxon>Archaea</taxon>
        <taxon>Methanobacteriati</taxon>
        <taxon>Methanobacteriota</taxon>
        <taxon>Stenosarchaea group</taxon>
        <taxon>Halobacteria</taxon>
        <taxon>Halobacteriales</taxon>
        <taxon>Haloferacaceae</taxon>
    </lineage>
</organism>
<dbReference type="InterPro" id="IPR058278">
    <property type="entry name" value="DUF7972"/>
</dbReference>
<evidence type="ECO:0000256" key="1">
    <source>
        <dbReference type="SAM" id="Phobius"/>
    </source>
</evidence>
<gene>
    <name evidence="2" type="ORF">SAMN04488063_2838</name>
</gene>
<dbReference type="EMBL" id="FOOQ01000003">
    <property type="protein sequence ID" value="SFG73843.1"/>
    <property type="molecule type" value="Genomic_DNA"/>
</dbReference>
<proteinExistence type="predicted"/>
<feature type="transmembrane region" description="Helical" evidence="1">
    <location>
        <begin position="76"/>
        <end position="95"/>
    </location>
</feature>